<proteinExistence type="predicted"/>
<accession>A0A4Q1HEM7</accession>
<name>A0A4Q1HEM7_9BURK</name>
<evidence type="ECO:0000313" key="1">
    <source>
        <dbReference type="EMBL" id="RXN84712.1"/>
    </source>
</evidence>
<dbReference type="EMBL" id="PYAL01000008">
    <property type="protein sequence ID" value="RXN84712.1"/>
    <property type="molecule type" value="Genomic_DNA"/>
</dbReference>
<reference evidence="1 2" key="1">
    <citation type="journal article" date="2017" name="Int. J. Syst. Evol. Microbiol.">
        <title>Achromobacter aloeverae sp. nov., isolated from the root of Aloe vera (L.) Burm.f.</title>
        <authorList>
            <person name="Kuncharoen N."/>
            <person name="Muramatsu Y."/>
            <person name="Shibata C."/>
            <person name="Kamakura Y."/>
            <person name="Nakagawa Y."/>
            <person name="Tanasupawat S."/>
        </authorList>
    </citation>
    <scope>NUCLEOTIDE SEQUENCE [LARGE SCALE GENOMIC DNA]</scope>
    <source>
        <strain evidence="1 2">AVA-1</strain>
    </source>
</reference>
<protein>
    <submittedName>
        <fullName evidence="1">DUF433 domain-containing protein</fullName>
    </submittedName>
</protein>
<dbReference type="AlphaFoldDB" id="A0A4Q1HEM7"/>
<organism evidence="1 2">
    <name type="scientific">Achromobacter aloeverae</name>
    <dbReference type="NCBI Taxonomy" id="1750518"/>
    <lineage>
        <taxon>Bacteria</taxon>
        <taxon>Pseudomonadati</taxon>
        <taxon>Pseudomonadota</taxon>
        <taxon>Betaproteobacteria</taxon>
        <taxon>Burkholderiales</taxon>
        <taxon>Alcaligenaceae</taxon>
        <taxon>Achromobacter</taxon>
    </lineage>
</organism>
<comment type="caution">
    <text evidence="1">The sequence shown here is derived from an EMBL/GenBank/DDBJ whole genome shotgun (WGS) entry which is preliminary data.</text>
</comment>
<keyword evidence="2" id="KW-1185">Reference proteome</keyword>
<sequence length="239" mass="26999">MYSGTGLYSLRTAARLIQAPSRNLHRWLFGYHHNLKGPNGGRLRAFSPPLWKTQIDTREYDEDVIGFQDLLEARFVRAFIDHGIPLIVVRRCLESARAIYGVDYPFTTLKFKTDGRTIFGEALRLMQSEGEMVDLRSRQIVFRDIIHPSLYAGIEYKGMQAMKWYPLGKRTHVVLDPARQFGKPIVEDAGIPTDALYASYLAEGGNEQAVSLTAEVFDVAPRFVQSAIVFETSLLAARA</sequence>
<dbReference type="OrthoDB" id="940717at2"/>
<dbReference type="Proteomes" id="UP000290849">
    <property type="component" value="Unassembled WGS sequence"/>
</dbReference>
<evidence type="ECO:0000313" key="2">
    <source>
        <dbReference type="Proteomes" id="UP000290849"/>
    </source>
</evidence>
<gene>
    <name evidence="1" type="ORF">C7R54_24130</name>
</gene>